<dbReference type="EMBL" id="CP002530">
    <property type="protein sequence ID" value="ADY35257.1"/>
    <property type="molecule type" value="Genomic_DNA"/>
</dbReference>
<dbReference type="OrthoDB" id="1044217at2"/>
<reference evidence="2 3" key="1">
    <citation type="journal article" date="2011" name="Stand. Genomic Sci.">
        <title>Complete genome sequence of Bacteroides salanitronis type strain (BL78).</title>
        <authorList>
            <person name="Gronow S."/>
            <person name="Held B."/>
            <person name="Lucas S."/>
            <person name="Lapidus A."/>
            <person name="Del Rio T.G."/>
            <person name="Nolan M."/>
            <person name="Tice H."/>
            <person name="Deshpande S."/>
            <person name="Cheng J.F."/>
            <person name="Pitluck S."/>
            <person name="Liolios K."/>
            <person name="Pagani I."/>
            <person name="Ivanova N."/>
            <person name="Mavromatis K."/>
            <person name="Pati A."/>
            <person name="Tapia R."/>
            <person name="Han C."/>
            <person name="Goodwin L."/>
            <person name="Chen A."/>
            <person name="Palaniappan K."/>
            <person name="Land M."/>
            <person name="Hauser L."/>
            <person name="Chang Y.J."/>
            <person name="Jeffries C.D."/>
            <person name="Brambilla E.M."/>
            <person name="Rohde M."/>
            <person name="Goker M."/>
            <person name="Detter J.C."/>
            <person name="Woyke T."/>
            <person name="Bristow J."/>
            <person name="Markowitz V."/>
            <person name="Hugenholtz P."/>
            <person name="Kyrpides N.C."/>
            <person name="Klenk H.P."/>
            <person name="Eisen J.A."/>
        </authorList>
    </citation>
    <scope>NUCLEOTIDE SEQUENCE [LARGE SCALE GENOMIC DNA]</scope>
    <source>
        <strain evidence="2 3">DSM 18170</strain>
    </source>
</reference>
<name>F0R102_PHOSB</name>
<dbReference type="HOGENOM" id="CLU_092701_0_0_10"/>
<dbReference type="eggNOG" id="ENOG5033SCY">
    <property type="taxonomic scope" value="Bacteria"/>
</dbReference>
<dbReference type="Pfam" id="PF20600">
    <property type="entry name" value="ExoX-like_C"/>
    <property type="match status" value="1"/>
</dbReference>
<dbReference type="AlphaFoldDB" id="F0R102"/>
<feature type="domain" description="Exodeoxyribonuclease X-like C-terminal" evidence="1">
    <location>
        <begin position="109"/>
        <end position="135"/>
    </location>
</feature>
<evidence type="ECO:0000313" key="3">
    <source>
        <dbReference type="Proteomes" id="UP000007486"/>
    </source>
</evidence>
<organism evidence="2 3">
    <name type="scientific">Phocaeicola salanitronis (strain DSM 18170 / JCM 13657 / CCUG 60908 / BL78)</name>
    <name type="common">Bacteroides salanitronis</name>
    <dbReference type="NCBI Taxonomy" id="667015"/>
    <lineage>
        <taxon>Bacteria</taxon>
        <taxon>Pseudomonadati</taxon>
        <taxon>Bacteroidota</taxon>
        <taxon>Bacteroidia</taxon>
        <taxon>Bacteroidales</taxon>
        <taxon>Bacteroidaceae</taxon>
        <taxon>Phocaeicola</taxon>
    </lineage>
</organism>
<sequence>MSRNLTLYQVSPRLAEKVFGSIDEFNRGRTNANGCYAISMATAYRPYYGFWRIFPNVQAPLFIRTLAVTFDTASERAFALLQNCNIRLEAFDNQIFESYYGSSDDMIPFGKYRGKRMSEIYYIDPSYVLWLANKFQPEQKRYEPLAEKAKLFARVHFELTVQKRHISSVSRNVGQVGETLRELFLTVLGVRFQVDTYKPDFYVDQSVLAADRDGNRFVFTIKAGGRSLSPNALSCHSLKITPHGMLHLSSARVMSHYESHGVRYTRLGYVKIAR</sequence>
<dbReference type="InterPro" id="IPR046768">
    <property type="entry name" value="ExoX-like_C"/>
</dbReference>
<dbReference type="RefSeq" id="WP_013616712.1">
    <property type="nucleotide sequence ID" value="NC_015164.1"/>
</dbReference>
<accession>F0R102</accession>
<evidence type="ECO:0000259" key="1">
    <source>
        <dbReference type="Pfam" id="PF20600"/>
    </source>
</evidence>
<keyword evidence="3" id="KW-1185">Reference proteome</keyword>
<evidence type="ECO:0000313" key="2">
    <source>
        <dbReference type="EMBL" id="ADY35257.1"/>
    </source>
</evidence>
<proteinExistence type="predicted"/>
<dbReference type="KEGG" id="bsa:Bacsa_0663"/>
<dbReference type="STRING" id="667015.Bacsa_0663"/>
<dbReference type="Proteomes" id="UP000007486">
    <property type="component" value="Chromosome"/>
</dbReference>
<gene>
    <name evidence="2" type="ordered locus">Bacsa_0663</name>
</gene>
<protein>
    <recommendedName>
        <fullName evidence="1">Exodeoxyribonuclease X-like C-terminal domain-containing protein</fullName>
    </recommendedName>
</protein>